<organism evidence="1 2">
    <name type="scientific">Mycobacterium phage Willis</name>
    <dbReference type="NCBI Taxonomy" id="1486404"/>
    <lineage>
        <taxon>Viruses</taxon>
        <taxon>Duplodnaviria</taxon>
        <taxon>Heunggongvirae</taxon>
        <taxon>Uroviricota</taxon>
        <taxon>Caudoviricetes</taxon>
        <taxon>Ceeclamvirinae</taxon>
        <taxon>Bixzunavirus</taxon>
        <taxon>Bixzunavirus Bxz1</taxon>
    </lineage>
</organism>
<dbReference type="Proteomes" id="UP000027390">
    <property type="component" value="Segment"/>
</dbReference>
<accession>A0A068C906</accession>
<gene>
    <name evidence="1" type="primary">138</name>
    <name evidence="1" type="ORF">PBI_WILLIS_138</name>
</gene>
<proteinExistence type="predicted"/>
<evidence type="ECO:0008006" key="3">
    <source>
        <dbReference type="Google" id="ProtNLM"/>
    </source>
</evidence>
<evidence type="ECO:0000313" key="1">
    <source>
        <dbReference type="EMBL" id="AID18214.1"/>
    </source>
</evidence>
<reference evidence="1 2" key="1">
    <citation type="submission" date="2014-03" db="EMBL/GenBank/DDBJ databases">
        <authorList>
            <person name="Churilla B.M."/>
            <person name="Abrahim M.R."/>
            <person name="Burke K.A."/>
            <person name="Yu V.J."/>
            <person name="Adkins N.L."/>
            <person name="Cohen K.L."/>
            <person name="Colicchio M.A."/>
            <person name="Fasoranti T.O."/>
            <person name="Genkil J.S."/>
            <person name="Kramer Z.J."/>
            <person name="Prout A.K."/>
            <person name="Schafer C.E."/>
            <person name="Schwarz A.G."/>
            <person name="Tish M."/>
            <person name="Vispute N."/>
            <person name="Wilkes K.E."/>
            <person name="Williams C.R."/>
            <person name="Xiao X."/>
            <person name="Yoder B.A."/>
            <person name="Lapin J.S."/>
            <person name="Ott C.T."/>
            <person name="Walburn T.D."/>
            <person name="Bradley K.W."/>
            <person name="Clarke D.Q."/>
            <person name="Lewis M.F."/>
            <person name="Barker L.P."/>
            <person name="Bailey C."/>
            <person name="Asai D.J."/>
            <person name="Bowman C.A."/>
            <person name="Russell D.A."/>
            <person name="Pope W.H."/>
            <person name="Jacobs-Sera D."/>
            <person name="Hendrix R.W."/>
            <person name="Hatfull G.F."/>
        </authorList>
    </citation>
    <scope>NUCLEOTIDE SEQUENCE [LARGE SCALE GENOMIC DNA]</scope>
</reference>
<name>A0A068C906_9CAUD</name>
<evidence type="ECO:0000313" key="2">
    <source>
        <dbReference type="Proteomes" id="UP000027390"/>
    </source>
</evidence>
<protein>
    <recommendedName>
        <fullName evidence="3">Minor tail protein</fullName>
    </recommendedName>
</protein>
<sequence>MMTVEGYSRNAGATMREPAVIQGLDLQTRTAIALLRSGYTVRVNCSFAVGDAIITPAIGEQWYVERFDMEWRLAGRLPFNDPTQNIEPEAGQVSLGSAAGPLELNGTEVRANGKFRLGLTYFRADANGKLQYSQDGTTWVPVVPPAGPGAPASTDEVPEGTTNKYYTDARAAAAAPVQSVAGRTGTVTLTKSDVGLNNVDNTSDAAKPISSATALALAAKADLVSGRVPPEQLPIPPVAEYADLSSFPAPGEAGTLYIAADTGNLYRWDSVAENFELIVSATGGGAASTDELPEGGTNLYFTNARVTARVEAMFGDAAGTVTQGNDPRLSNTRTPTDNTVSTAKLVDLAVTTDKIADEAVTLDKLAEDVQLALDESAYDVSYPQTLGQRAIGYGQNTIGVKLQRPVVFSKITYRCGTADAGGNATFELHKNGSAVVGTQVTVAAADQVAGATVTGSWAFDEGDILKVYTSILGTAPVGVGLVADLKGKS</sequence>
<dbReference type="EMBL" id="KJ595575">
    <property type="protein sequence ID" value="AID18214.1"/>
    <property type="molecule type" value="Genomic_DNA"/>
</dbReference>